<accession>A0AAV7M9Y4</accession>
<evidence type="ECO:0000313" key="2">
    <source>
        <dbReference type="EMBL" id="KAJ1097933.1"/>
    </source>
</evidence>
<dbReference type="EMBL" id="JANPWB010000014">
    <property type="protein sequence ID" value="KAJ1097933.1"/>
    <property type="molecule type" value="Genomic_DNA"/>
</dbReference>
<feature type="compositionally biased region" description="Pro residues" evidence="1">
    <location>
        <begin position="134"/>
        <end position="146"/>
    </location>
</feature>
<organism evidence="2 3">
    <name type="scientific">Pleurodeles waltl</name>
    <name type="common">Iberian ribbed newt</name>
    <dbReference type="NCBI Taxonomy" id="8319"/>
    <lineage>
        <taxon>Eukaryota</taxon>
        <taxon>Metazoa</taxon>
        <taxon>Chordata</taxon>
        <taxon>Craniata</taxon>
        <taxon>Vertebrata</taxon>
        <taxon>Euteleostomi</taxon>
        <taxon>Amphibia</taxon>
        <taxon>Batrachia</taxon>
        <taxon>Caudata</taxon>
        <taxon>Salamandroidea</taxon>
        <taxon>Salamandridae</taxon>
        <taxon>Pleurodelinae</taxon>
        <taxon>Pleurodeles</taxon>
    </lineage>
</organism>
<dbReference type="AlphaFoldDB" id="A0AAV7M9Y4"/>
<gene>
    <name evidence="2" type="ORF">NDU88_003049</name>
</gene>
<evidence type="ECO:0000256" key="1">
    <source>
        <dbReference type="SAM" id="MobiDB-lite"/>
    </source>
</evidence>
<sequence>MQCEKYKNAKQKGPKKAPRPDPAGDGPLRDTPRRHPHQEVQGEPRPITGPSPGPPTTVGGTPQSPVPGAPTAEVSTGGQAHAGRPQSRPCRGPPIPPAPKAAQGLSAPGREAQLPRAQSCGGRRGVGGPIRLPNRPPQATPPPQPAPAGTRSPLARCAPRQCWPAPKARCTSSAAGLTPAEPASSPPVSRDASQPRFRDGRVRRHRQPTIRPGERYFSCSVRRNEE</sequence>
<dbReference type="Proteomes" id="UP001066276">
    <property type="component" value="Chromosome 10"/>
</dbReference>
<keyword evidence="3" id="KW-1185">Reference proteome</keyword>
<comment type="caution">
    <text evidence="2">The sequence shown here is derived from an EMBL/GenBank/DDBJ whole genome shotgun (WGS) entry which is preliminary data.</text>
</comment>
<feature type="compositionally biased region" description="Basic residues" evidence="1">
    <location>
        <begin position="8"/>
        <end position="17"/>
    </location>
</feature>
<name>A0AAV7M9Y4_PLEWA</name>
<proteinExistence type="predicted"/>
<reference evidence="2" key="1">
    <citation type="journal article" date="2022" name="bioRxiv">
        <title>Sequencing and chromosome-scale assembly of the giantPleurodeles waltlgenome.</title>
        <authorList>
            <person name="Brown T."/>
            <person name="Elewa A."/>
            <person name="Iarovenko S."/>
            <person name="Subramanian E."/>
            <person name="Araus A.J."/>
            <person name="Petzold A."/>
            <person name="Susuki M."/>
            <person name="Suzuki K.-i.T."/>
            <person name="Hayashi T."/>
            <person name="Toyoda A."/>
            <person name="Oliveira C."/>
            <person name="Osipova E."/>
            <person name="Leigh N.D."/>
            <person name="Simon A."/>
            <person name="Yun M.H."/>
        </authorList>
    </citation>
    <scope>NUCLEOTIDE SEQUENCE</scope>
    <source>
        <strain evidence="2">20211129_DDA</strain>
        <tissue evidence="2">Liver</tissue>
    </source>
</reference>
<feature type="compositionally biased region" description="Basic and acidic residues" evidence="1">
    <location>
        <begin position="27"/>
        <end position="42"/>
    </location>
</feature>
<evidence type="ECO:0008006" key="4">
    <source>
        <dbReference type="Google" id="ProtNLM"/>
    </source>
</evidence>
<feature type="region of interest" description="Disordered" evidence="1">
    <location>
        <begin position="1"/>
        <end position="211"/>
    </location>
</feature>
<evidence type="ECO:0000313" key="3">
    <source>
        <dbReference type="Proteomes" id="UP001066276"/>
    </source>
</evidence>
<protein>
    <recommendedName>
        <fullName evidence="4">Basic proline-rich protein-like</fullName>
    </recommendedName>
</protein>